<dbReference type="OrthoDB" id="7676665at2759"/>
<dbReference type="AlphaFoldDB" id="A0A8J2E5U4"/>
<evidence type="ECO:0000313" key="1">
    <source>
        <dbReference type="EMBL" id="CAG5074231.1"/>
    </source>
</evidence>
<sequence length="276" mass="30919">MDRKNNLKNYLAAVAIFSVFAGINTAKISLGQLAAGDVVNDVNLDQLTGELVGNLFHGETGGQYVKKHLEKYWKSFSHIVAFNCKNTSIHAGYFPNINVEALKKIGFNNSKLTGNVLGIDDRYVGNDYMCFSFKFCDASVEESVLIELKNPSDYPEDVKRWIEQTGLSGAWRKNETSYVSSIFTGDCVYQILVFEKPESRIGPYNYRKHTPIHIGRISSASHNATLENWTSDLLNRTGQSLGFLKAEERAEIHKQFNNAAVIQLELKLLPAIDSQN</sequence>
<protein>
    <submittedName>
        <fullName evidence="1">Uncharacterized protein</fullName>
    </submittedName>
</protein>
<comment type="caution">
    <text evidence="1">The sequence shown here is derived from an EMBL/GenBank/DDBJ whole genome shotgun (WGS) entry which is preliminary data.</text>
</comment>
<reference evidence="1" key="1">
    <citation type="submission" date="2021-04" db="EMBL/GenBank/DDBJ databases">
        <authorList>
            <person name="Chebbi M.A.C M."/>
        </authorList>
    </citation>
    <scope>NUCLEOTIDE SEQUENCE</scope>
</reference>
<dbReference type="EMBL" id="CAJNRD030001114">
    <property type="protein sequence ID" value="CAG5074231.1"/>
    <property type="molecule type" value="Genomic_DNA"/>
</dbReference>
<evidence type="ECO:0000313" key="2">
    <source>
        <dbReference type="Proteomes" id="UP000786811"/>
    </source>
</evidence>
<accession>A0A8J2E5U4</accession>
<keyword evidence="2" id="KW-1185">Reference proteome</keyword>
<gene>
    <name evidence="1" type="ORF">HICCMSTLAB_LOCUS974</name>
</gene>
<dbReference type="Proteomes" id="UP000786811">
    <property type="component" value="Unassembled WGS sequence"/>
</dbReference>
<organism evidence="1 2">
    <name type="scientific">Cotesia congregata</name>
    <name type="common">Parasitoid wasp</name>
    <name type="synonym">Apanteles congregatus</name>
    <dbReference type="NCBI Taxonomy" id="51543"/>
    <lineage>
        <taxon>Eukaryota</taxon>
        <taxon>Metazoa</taxon>
        <taxon>Ecdysozoa</taxon>
        <taxon>Arthropoda</taxon>
        <taxon>Hexapoda</taxon>
        <taxon>Insecta</taxon>
        <taxon>Pterygota</taxon>
        <taxon>Neoptera</taxon>
        <taxon>Endopterygota</taxon>
        <taxon>Hymenoptera</taxon>
        <taxon>Apocrita</taxon>
        <taxon>Ichneumonoidea</taxon>
        <taxon>Braconidae</taxon>
        <taxon>Microgastrinae</taxon>
        <taxon>Cotesia</taxon>
    </lineage>
</organism>
<name>A0A8J2E5U4_COTCN</name>
<proteinExistence type="predicted"/>